<dbReference type="Proteomes" id="UP000693942">
    <property type="component" value="Unassembled WGS sequence"/>
</dbReference>
<keyword evidence="1" id="KW-1133">Transmembrane helix</keyword>
<dbReference type="AlphaFoldDB" id="A0A8J5U746"/>
<evidence type="ECO:0000313" key="3">
    <source>
        <dbReference type="Proteomes" id="UP000693942"/>
    </source>
</evidence>
<keyword evidence="1" id="KW-0472">Membrane</keyword>
<evidence type="ECO:0000313" key="2">
    <source>
        <dbReference type="EMBL" id="KAG7413256.1"/>
    </source>
</evidence>
<comment type="caution">
    <text evidence="2">The sequence shown here is derived from an EMBL/GenBank/DDBJ whole genome shotgun (WGS) entry which is preliminary data.</text>
</comment>
<organism evidence="2 3">
    <name type="scientific">Fusarium oxysporum f. sp. raphani</name>
    <dbReference type="NCBI Taxonomy" id="96318"/>
    <lineage>
        <taxon>Eukaryota</taxon>
        <taxon>Fungi</taxon>
        <taxon>Dikarya</taxon>
        <taxon>Ascomycota</taxon>
        <taxon>Pezizomycotina</taxon>
        <taxon>Sordariomycetes</taxon>
        <taxon>Hypocreomycetidae</taxon>
        <taxon>Hypocreales</taxon>
        <taxon>Nectriaceae</taxon>
        <taxon>Fusarium</taxon>
        <taxon>Fusarium oxysporum species complex</taxon>
    </lineage>
</organism>
<proteinExistence type="predicted"/>
<evidence type="ECO:0000256" key="1">
    <source>
        <dbReference type="SAM" id="Phobius"/>
    </source>
</evidence>
<accession>A0A8J5U746</accession>
<keyword evidence="1" id="KW-0812">Transmembrane</keyword>
<sequence length="304" mass="33577">MDVRFQDQESSGWKNISCVTLEARYNATVKYTENTQAINFTVTPGPPLNATEIGRGELFYDARVTDDRYGILQPSNDSPYRLEEEELNSVYRRLQIRAIQESLAFSLAGAISDFGHENWFTVNTIIASTLFATPQYDPRERTFSTLKFNLTPQMLEELMHNVTLSLFNRATNLTLVNVITEPYEQAYVFQYPVRLIGPYAAILVTALCAVVYGLLALVRNGVAATSGGFLQVLCTTTNGNSLLNQIAAGACLGGNESIPPELGKMKILFGEVRDEESQAGLRKRAAFGTVNETVPLMKGAEYGS</sequence>
<gene>
    <name evidence="2" type="ORF">Forpi1262_v017013</name>
</gene>
<name>A0A8J5U746_FUSOX</name>
<dbReference type="PANTHER" id="PTHR35041">
    <property type="entry name" value="MEDIATOR OF RNA POLYMERASE II TRANSCRIPTION SUBUNIT 1"/>
    <property type="match status" value="1"/>
</dbReference>
<protein>
    <submittedName>
        <fullName evidence="2">Uncharacterized protein</fullName>
    </submittedName>
</protein>
<reference evidence="2" key="1">
    <citation type="submission" date="2021-04" db="EMBL/GenBank/DDBJ databases">
        <title>First draft genome resource for Brassicaceae pathogens Fusarium oxysporum f. sp. raphani and Fusarium oxysporum f. sp. rapae.</title>
        <authorList>
            <person name="Asai S."/>
        </authorList>
    </citation>
    <scope>NUCLEOTIDE SEQUENCE</scope>
    <source>
        <strain evidence="2">Tf1262</strain>
    </source>
</reference>
<dbReference type="PANTHER" id="PTHR35041:SF6">
    <property type="entry name" value="FORMYLMETHIONINE DEFORMYLASE-LIKE PROTEIN-RELATED"/>
    <property type="match status" value="1"/>
</dbReference>
<dbReference type="EMBL" id="JAELUR010000022">
    <property type="protein sequence ID" value="KAG7413256.1"/>
    <property type="molecule type" value="Genomic_DNA"/>
</dbReference>
<feature type="transmembrane region" description="Helical" evidence="1">
    <location>
        <begin position="199"/>
        <end position="218"/>
    </location>
</feature>